<evidence type="ECO:0000313" key="2">
    <source>
        <dbReference type="EMBL" id="TSJ47651.1"/>
    </source>
</evidence>
<dbReference type="AlphaFoldDB" id="A0A556N6C6"/>
<keyword evidence="1" id="KW-0732">Signal</keyword>
<feature type="chain" id="PRO_5021856686" description="Lipoprotein" evidence="1">
    <location>
        <begin position="18"/>
        <end position="217"/>
    </location>
</feature>
<protein>
    <recommendedName>
        <fullName evidence="4">Lipoprotein</fullName>
    </recommendedName>
</protein>
<accession>A0A556N6C6</accession>
<name>A0A556N6C6_9FLAO</name>
<evidence type="ECO:0008006" key="4">
    <source>
        <dbReference type="Google" id="ProtNLM"/>
    </source>
</evidence>
<evidence type="ECO:0000256" key="1">
    <source>
        <dbReference type="SAM" id="SignalP"/>
    </source>
</evidence>
<evidence type="ECO:0000313" key="3">
    <source>
        <dbReference type="Proteomes" id="UP000316008"/>
    </source>
</evidence>
<dbReference type="OrthoDB" id="1467245at2"/>
<feature type="signal peptide" evidence="1">
    <location>
        <begin position="1"/>
        <end position="17"/>
    </location>
</feature>
<reference evidence="2 3" key="1">
    <citation type="submission" date="2019-07" db="EMBL/GenBank/DDBJ databases">
        <authorList>
            <person name="Huq M.A."/>
        </authorList>
    </citation>
    <scope>NUCLEOTIDE SEQUENCE [LARGE SCALE GENOMIC DNA]</scope>
    <source>
        <strain evidence="2 3">MAH-3</strain>
    </source>
</reference>
<dbReference type="EMBL" id="VLPL01000001">
    <property type="protein sequence ID" value="TSJ47651.1"/>
    <property type="molecule type" value="Genomic_DNA"/>
</dbReference>
<gene>
    <name evidence="2" type="ORF">FO442_00560</name>
</gene>
<dbReference type="Proteomes" id="UP000316008">
    <property type="component" value="Unassembled WGS sequence"/>
</dbReference>
<proteinExistence type="predicted"/>
<sequence>MRFKFVFLLPAVFLAFACDDEADGEITIEKRHTSADNEKADKTISTDFNANAFSSKAEAELLKELHLCDPKATSDEDPEHPTCSPKYFRFFKLNKQTPLKDGFKLLIKAGVNGFPLRRLLIFERENDVLVKLNGFNGNLIEERPSASGYNDLVIRFPDNINQNITYYNCVFRWKDGKYEYVNCEVIDEDVPRKVKAEFIDSMGVEIKKILDRNDMIF</sequence>
<dbReference type="RefSeq" id="WP_144331187.1">
    <property type="nucleotide sequence ID" value="NZ_VLPL01000001.1"/>
</dbReference>
<keyword evidence="3" id="KW-1185">Reference proteome</keyword>
<organism evidence="2 3">
    <name type="scientific">Fluviicola chungangensis</name>
    <dbReference type="NCBI Taxonomy" id="2597671"/>
    <lineage>
        <taxon>Bacteria</taxon>
        <taxon>Pseudomonadati</taxon>
        <taxon>Bacteroidota</taxon>
        <taxon>Flavobacteriia</taxon>
        <taxon>Flavobacteriales</taxon>
        <taxon>Crocinitomicaceae</taxon>
        <taxon>Fluviicola</taxon>
    </lineage>
</organism>
<dbReference type="PROSITE" id="PS51257">
    <property type="entry name" value="PROKAR_LIPOPROTEIN"/>
    <property type="match status" value="1"/>
</dbReference>
<comment type="caution">
    <text evidence="2">The sequence shown here is derived from an EMBL/GenBank/DDBJ whole genome shotgun (WGS) entry which is preliminary data.</text>
</comment>